<dbReference type="EMBL" id="JACRUJ010000001">
    <property type="protein sequence ID" value="MBC5840258.1"/>
    <property type="molecule type" value="Genomic_DNA"/>
</dbReference>
<dbReference type="RefSeq" id="WP_187008841.1">
    <property type="nucleotide sequence ID" value="NZ_JACRUI010000001.1"/>
</dbReference>
<gene>
    <name evidence="1" type="ORF">H8R23_02470</name>
</gene>
<proteinExistence type="predicted"/>
<dbReference type="Proteomes" id="UP000629963">
    <property type="component" value="Unassembled WGS sequence"/>
</dbReference>
<organism evidence="1 2">
    <name type="scientific">Flavobacterium kayseriense</name>
    <dbReference type="NCBI Taxonomy" id="2764714"/>
    <lineage>
        <taxon>Bacteria</taxon>
        <taxon>Pseudomonadati</taxon>
        <taxon>Bacteroidota</taxon>
        <taxon>Flavobacteriia</taxon>
        <taxon>Flavobacteriales</taxon>
        <taxon>Flavobacteriaceae</taxon>
        <taxon>Flavobacterium</taxon>
    </lineage>
</organism>
<comment type="caution">
    <text evidence="1">The sequence shown here is derived from an EMBL/GenBank/DDBJ whole genome shotgun (WGS) entry which is preliminary data.</text>
</comment>
<evidence type="ECO:0000313" key="2">
    <source>
        <dbReference type="Proteomes" id="UP000629963"/>
    </source>
</evidence>
<reference evidence="1 2" key="1">
    <citation type="submission" date="2020-08" db="EMBL/GenBank/DDBJ databases">
        <title>Description of novel Flavobacterium F-380 isolate.</title>
        <authorList>
            <person name="Saticioglu I.B."/>
            <person name="Duman M."/>
            <person name="Altun S."/>
        </authorList>
    </citation>
    <scope>NUCLEOTIDE SEQUENCE [LARGE SCALE GENOMIC DNA]</scope>
    <source>
        <strain evidence="1 2">F-380</strain>
    </source>
</reference>
<name>A0ABR7J3Y8_9FLAO</name>
<protein>
    <submittedName>
        <fullName evidence="1">Uncharacterized protein</fullName>
    </submittedName>
</protein>
<sequence>MKTIKQIYQNDSGTSFFWKKEHDIVTDKVQLIFRETGFYFSRLELQQFKGCIEDSYRANRNCESCELKNSCHKFLLRTPCDQIDLAVCMNELTAVKDLVEGTLFNIQLIDYLNGEGMN</sequence>
<keyword evidence="2" id="KW-1185">Reference proteome</keyword>
<evidence type="ECO:0000313" key="1">
    <source>
        <dbReference type="EMBL" id="MBC5840258.1"/>
    </source>
</evidence>
<accession>A0ABR7J3Y8</accession>